<evidence type="ECO:0000256" key="3">
    <source>
        <dbReference type="ARBA" id="ARBA00022448"/>
    </source>
</evidence>
<evidence type="ECO:0000313" key="11">
    <source>
        <dbReference type="EMBL" id="KAJ8773604.1"/>
    </source>
</evidence>
<evidence type="ECO:0000256" key="9">
    <source>
        <dbReference type="ARBA" id="ARBA00023136"/>
    </source>
</evidence>
<dbReference type="InterPro" id="IPR047664">
    <property type="entry name" value="SWEET"/>
</dbReference>
<evidence type="ECO:0000256" key="4">
    <source>
        <dbReference type="ARBA" id="ARBA00022475"/>
    </source>
</evidence>
<evidence type="ECO:0000256" key="7">
    <source>
        <dbReference type="ARBA" id="ARBA00022737"/>
    </source>
</evidence>
<feature type="transmembrane region" description="Helical" evidence="10">
    <location>
        <begin position="192"/>
        <end position="213"/>
    </location>
</feature>
<sequence>MVLSNQHPLAFAFGVLGNVFSLFVYLAPVPTFWRIYKKRSTEGFQSLPYLVALFSSTLWLYYAMLKKDAFLLITINSFGCVTETIYISLYIAYAARKNKVSTIKVFVSMNMGLFSLILLITEFLVKNSVRVKFLGWINVAVNVSVFASPLSIVAQVIRTRSVEFMPFPLSFFLTLTAVMWFFYGIFARDFCVALPNILGLVLGLLQMILHAVYRNASKVMKDQKLTENLKTIVIISIPGTSEAYPVEVKSVMNEVAKDLEQEEPRKQRKASQLRKV</sequence>
<comment type="caution">
    <text evidence="11">The sequence shown here is derived from an EMBL/GenBank/DDBJ whole genome shotgun (WGS) entry which is preliminary data.</text>
</comment>
<feature type="transmembrane region" description="Helical" evidence="10">
    <location>
        <begin position="136"/>
        <end position="157"/>
    </location>
</feature>
<dbReference type="PANTHER" id="PTHR10791:SF222">
    <property type="entry name" value="BIDIRECTIONAL SUGAR TRANSPORTER SWEET15"/>
    <property type="match status" value="1"/>
</dbReference>
<dbReference type="Pfam" id="PF03083">
    <property type="entry name" value="MtN3_slv"/>
    <property type="match status" value="2"/>
</dbReference>
<evidence type="ECO:0000256" key="2">
    <source>
        <dbReference type="ARBA" id="ARBA00007809"/>
    </source>
</evidence>
<dbReference type="Gene3D" id="1.20.1280.290">
    <property type="match status" value="2"/>
</dbReference>
<evidence type="ECO:0000256" key="6">
    <source>
        <dbReference type="ARBA" id="ARBA00022692"/>
    </source>
</evidence>
<comment type="similarity">
    <text evidence="2 10">Belongs to the SWEET sugar transporter family.</text>
</comment>
<dbReference type="EMBL" id="JAIWQS010000001">
    <property type="protein sequence ID" value="KAJ8773604.1"/>
    <property type="molecule type" value="Genomic_DNA"/>
</dbReference>
<feature type="transmembrane region" description="Helical" evidence="10">
    <location>
        <begin position="105"/>
        <end position="124"/>
    </location>
</feature>
<reference evidence="11 12" key="1">
    <citation type="submission" date="2021-09" db="EMBL/GenBank/DDBJ databases">
        <title>Genomic insights and catalytic innovation underlie evolution of tropane alkaloids biosynthesis.</title>
        <authorList>
            <person name="Wang Y.-J."/>
            <person name="Tian T."/>
            <person name="Huang J.-P."/>
            <person name="Huang S.-X."/>
        </authorList>
    </citation>
    <scope>NUCLEOTIDE SEQUENCE [LARGE SCALE GENOMIC DNA]</scope>
    <source>
        <strain evidence="11">KIB-2018</strain>
        <tissue evidence="11">Leaf</tissue>
    </source>
</reference>
<dbReference type="FunFam" id="1.20.1280.290:FF:000003">
    <property type="entry name" value="Bidirectional sugar transporter SWEET"/>
    <property type="match status" value="1"/>
</dbReference>
<protein>
    <recommendedName>
        <fullName evidence="10">Bidirectional sugar transporter SWEET</fullName>
    </recommendedName>
</protein>
<feature type="transmembrane region" description="Helical" evidence="10">
    <location>
        <begin position="169"/>
        <end position="186"/>
    </location>
</feature>
<dbReference type="FunFam" id="1.20.1280.290:FF:000001">
    <property type="entry name" value="Bidirectional sugar transporter SWEET"/>
    <property type="match status" value="1"/>
</dbReference>
<comment type="subcellular location">
    <subcellularLocation>
        <location evidence="1 10">Cell membrane</location>
        <topology evidence="1 10">Multi-pass membrane protein</topology>
    </subcellularLocation>
</comment>
<keyword evidence="5 10" id="KW-0762">Sugar transport</keyword>
<evidence type="ECO:0000256" key="8">
    <source>
        <dbReference type="ARBA" id="ARBA00022989"/>
    </source>
</evidence>
<evidence type="ECO:0000256" key="10">
    <source>
        <dbReference type="RuleBase" id="RU910715"/>
    </source>
</evidence>
<evidence type="ECO:0000313" key="12">
    <source>
        <dbReference type="Proteomes" id="UP001159364"/>
    </source>
</evidence>
<dbReference type="PANTHER" id="PTHR10791">
    <property type="entry name" value="RAG1-ACTIVATING PROTEIN 1"/>
    <property type="match status" value="1"/>
</dbReference>
<keyword evidence="3 10" id="KW-0813">Transport</keyword>
<comment type="function">
    <text evidence="10">Mediates both low-affinity uptake and efflux of sugar across the membrane.</text>
</comment>
<dbReference type="Proteomes" id="UP001159364">
    <property type="component" value="Linkage Group LG01"/>
</dbReference>
<keyword evidence="4" id="KW-1003">Cell membrane</keyword>
<name>A0AAV8U5Z9_9ROSI</name>
<dbReference type="GO" id="GO:0005886">
    <property type="term" value="C:plasma membrane"/>
    <property type="evidence" value="ECO:0007669"/>
    <property type="project" value="UniProtKB-SubCell"/>
</dbReference>
<feature type="transmembrane region" description="Helical" evidence="10">
    <location>
        <begin position="70"/>
        <end position="93"/>
    </location>
</feature>
<dbReference type="GO" id="GO:0008515">
    <property type="term" value="F:sucrose transmembrane transporter activity"/>
    <property type="evidence" value="ECO:0007669"/>
    <property type="project" value="UniProtKB-ARBA"/>
</dbReference>
<gene>
    <name evidence="11" type="ORF">K2173_005850</name>
</gene>
<keyword evidence="9 10" id="KW-0472">Membrane</keyword>
<accession>A0AAV8U5Z9</accession>
<dbReference type="InterPro" id="IPR004316">
    <property type="entry name" value="SWEET_rpt"/>
</dbReference>
<organism evidence="11 12">
    <name type="scientific">Erythroxylum novogranatense</name>
    <dbReference type="NCBI Taxonomy" id="1862640"/>
    <lineage>
        <taxon>Eukaryota</taxon>
        <taxon>Viridiplantae</taxon>
        <taxon>Streptophyta</taxon>
        <taxon>Embryophyta</taxon>
        <taxon>Tracheophyta</taxon>
        <taxon>Spermatophyta</taxon>
        <taxon>Magnoliopsida</taxon>
        <taxon>eudicotyledons</taxon>
        <taxon>Gunneridae</taxon>
        <taxon>Pentapetalae</taxon>
        <taxon>rosids</taxon>
        <taxon>fabids</taxon>
        <taxon>Malpighiales</taxon>
        <taxon>Erythroxylaceae</taxon>
        <taxon>Erythroxylum</taxon>
    </lineage>
</organism>
<keyword evidence="12" id="KW-1185">Reference proteome</keyword>
<evidence type="ECO:0000256" key="5">
    <source>
        <dbReference type="ARBA" id="ARBA00022597"/>
    </source>
</evidence>
<proteinExistence type="inferred from homology"/>
<evidence type="ECO:0000256" key="1">
    <source>
        <dbReference type="ARBA" id="ARBA00004651"/>
    </source>
</evidence>
<feature type="transmembrane region" description="Helical" evidence="10">
    <location>
        <begin position="6"/>
        <end position="26"/>
    </location>
</feature>
<keyword evidence="8 10" id="KW-1133">Transmembrane helix</keyword>
<feature type="transmembrane region" description="Helical" evidence="10">
    <location>
        <begin position="47"/>
        <end position="64"/>
    </location>
</feature>
<keyword evidence="7" id="KW-0677">Repeat</keyword>
<dbReference type="GO" id="GO:0051119">
    <property type="term" value="F:sugar transmembrane transporter activity"/>
    <property type="evidence" value="ECO:0007669"/>
    <property type="project" value="InterPro"/>
</dbReference>
<dbReference type="AlphaFoldDB" id="A0AAV8U5Z9"/>
<keyword evidence="6 10" id="KW-0812">Transmembrane</keyword>